<feature type="compositionally biased region" description="Basic and acidic residues" evidence="1">
    <location>
        <begin position="51"/>
        <end position="65"/>
    </location>
</feature>
<accession>A0A9P4Z2M3</accession>
<keyword evidence="3" id="KW-1185">Reference proteome</keyword>
<dbReference type="Proteomes" id="UP000749293">
    <property type="component" value="Unassembled WGS sequence"/>
</dbReference>
<name>A0A9P4Z2M3_9HYPO</name>
<comment type="caution">
    <text evidence="2">The sequence shown here is derived from an EMBL/GenBank/DDBJ whole genome shotgun (WGS) entry which is preliminary data.</text>
</comment>
<dbReference type="Pfam" id="PF13917">
    <property type="entry name" value="zf-CCHC_3"/>
    <property type="match status" value="1"/>
</dbReference>
<dbReference type="EMBL" id="JAANYQ010000001">
    <property type="protein sequence ID" value="KAF4126294.1"/>
    <property type="molecule type" value="Genomic_DNA"/>
</dbReference>
<evidence type="ECO:0000313" key="3">
    <source>
        <dbReference type="Proteomes" id="UP000749293"/>
    </source>
</evidence>
<feature type="region of interest" description="Disordered" evidence="1">
    <location>
        <begin position="1"/>
        <end position="67"/>
    </location>
</feature>
<evidence type="ECO:0000313" key="2">
    <source>
        <dbReference type="EMBL" id="KAF4126294.1"/>
    </source>
</evidence>
<protein>
    <submittedName>
        <fullName evidence="2">Uncharacterized protein</fullName>
    </submittedName>
</protein>
<dbReference type="RefSeq" id="XP_035324946.1">
    <property type="nucleotide sequence ID" value="XM_035462016.1"/>
</dbReference>
<proteinExistence type="predicted"/>
<sequence length="116" mass="12927">MFGFRGRGGPSRATPANARHYSYECKASSQDRPYVSRPSRTQQMRNPKLVPKLDSDTPKPLENKSHGPVRVKASEIYLCGLCLEYRHAFGLLTDKEPIPLTTASQGASCSESRTRE</sequence>
<reference evidence="2" key="1">
    <citation type="submission" date="2020-03" db="EMBL/GenBank/DDBJ databases">
        <title>Site-based positive gene gene selection in Geosmithia morbida across the United States reveals a broad range of putative effectors and factors for local host and environmental adapation.</title>
        <authorList>
            <person name="Onufrak A."/>
            <person name="Murdoch R.W."/>
            <person name="Gazis R."/>
            <person name="Huff M."/>
            <person name="Staton M."/>
            <person name="Klingeman W."/>
            <person name="Hadziabdic D."/>
        </authorList>
    </citation>
    <scope>NUCLEOTIDE SEQUENCE</scope>
    <source>
        <strain evidence="2">1262</strain>
    </source>
</reference>
<organism evidence="2 3">
    <name type="scientific">Geosmithia morbida</name>
    <dbReference type="NCBI Taxonomy" id="1094350"/>
    <lineage>
        <taxon>Eukaryota</taxon>
        <taxon>Fungi</taxon>
        <taxon>Dikarya</taxon>
        <taxon>Ascomycota</taxon>
        <taxon>Pezizomycotina</taxon>
        <taxon>Sordariomycetes</taxon>
        <taxon>Hypocreomycetidae</taxon>
        <taxon>Hypocreales</taxon>
        <taxon>Bionectriaceae</taxon>
        <taxon>Geosmithia</taxon>
    </lineage>
</organism>
<dbReference type="AlphaFoldDB" id="A0A9P4Z2M3"/>
<gene>
    <name evidence="2" type="ORF">GMORB2_0030</name>
</gene>
<dbReference type="GeneID" id="55966260"/>
<evidence type="ECO:0000256" key="1">
    <source>
        <dbReference type="SAM" id="MobiDB-lite"/>
    </source>
</evidence>
<dbReference type="OrthoDB" id="437973at2759"/>